<evidence type="ECO:0000313" key="1">
    <source>
        <dbReference type="EMBL" id="PNU19684.1"/>
    </source>
</evidence>
<dbReference type="Proteomes" id="UP000236340">
    <property type="component" value="Unassembled WGS sequence"/>
</dbReference>
<sequence length="165" mass="18460">MAILISYTQIRLGDILPPPAEYLDKLDLSSIRYQLPSVTTEGHLLSPEAAILLAHSHPIFTWKKMAIAGLRTYCACCNNSLEDIKIQVGVLPTKTSLEDVISFARQIEIINLVQGSVASPIPTAFSLVKRFNLENLIPLFGKSQRTISRHLKIAERTLQKHRQKT</sequence>
<dbReference type="OrthoDB" id="5405274at2"/>
<protein>
    <submittedName>
        <fullName evidence="1">Uncharacterized protein</fullName>
    </submittedName>
</protein>
<dbReference type="EMBL" id="PPFX01000025">
    <property type="protein sequence ID" value="PNU19684.1"/>
    <property type="molecule type" value="Genomic_DNA"/>
</dbReference>
<organism evidence="1 2">
    <name type="scientific">Geothermobacter hydrogeniphilus</name>
    <dbReference type="NCBI Taxonomy" id="1969733"/>
    <lineage>
        <taxon>Bacteria</taxon>
        <taxon>Pseudomonadati</taxon>
        <taxon>Thermodesulfobacteriota</taxon>
        <taxon>Desulfuromonadia</taxon>
        <taxon>Desulfuromonadales</taxon>
        <taxon>Geothermobacteraceae</taxon>
        <taxon>Geothermobacter</taxon>
    </lineage>
</organism>
<accession>A0A2K2H8P0</accession>
<name>A0A2K2H8P0_9BACT</name>
<dbReference type="AlphaFoldDB" id="A0A2K2H8P0"/>
<evidence type="ECO:0000313" key="2">
    <source>
        <dbReference type="Proteomes" id="UP000236340"/>
    </source>
</evidence>
<gene>
    <name evidence="1" type="ORF">C2E25_11315</name>
</gene>
<proteinExistence type="predicted"/>
<dbReference type="RefSeq" id="WP_103115843.1">
    <property type="nucleotide sequence ID" value="NZ_PPFX01000025.1"/>
</dbReference>
<comment type="caution">
    <text evidence="1">The sequence shown here is derived from an EMBL/GenBank/DDBJ whole genome shotgun (WGS) entry which is preliminary data.</text>
</comment>
<reference evidence="1 2" key="1">
    <citation type="journal article" date="2018" name="Genome Announc.">
        <title>Genome Sequence of Geothermobacter sp. HR-1 Iron Reducer from the Loihi Seamount.</title>
        <authorList>
            <person name="Smith H."/>
            <person name="Abuyen K."/>
            <person name="Tremblay J."/>
            <person name="Savalia P."/>
            <person name="Perez-Rodriguez I."/>
            <person name="Emerson D."/>
            <person name="Tully B."/>
            <person name="Amend J."/>
        </authorList>
    </citation>
    <scope>NUCLEOTIDE SEQUENCE [LARGE SCALE GENOMIC DNA]</scope>
    <source>
        <strain evidence="1 2">HR-1</strain>
    </source>
</reference>